<proteinExistence type="predicted"/>
<dbReference type="EMBL" id="CP092085">
    <property type="protein sequence ID" value="UUN95963.1"/>
    <property type="molecule type" value="Genomic_DNA"/>
</dbReference>
<name>A0A8I1ANE5_ACIBZ</name>
<evidence type="ECO:0000313" key="1">
    <source>
        <dbReference type="EMBL" id="UUN95963.1"/>
    </source>
</evidence>
<evidence type="ECO:0000313" key="2">
    <source>
        <dbReference type="Proteomes" id="UP000644140"/>
    </source>
</evidence>
<sequence>MEYLLYLFGFIMGMIALVMSILSIVETRKKAGNEFLKRHEQTLRRHNNYPKE</sequence>
<reference evidence="1" key="1">
    <citation type="submission" date="2022-02" db="EMBL/GenBank/DDBJ databases">
        <title>Characterization of Tn125 harboring carbapenem-resistant Acinetobacter bereziniae clinical isolates.</title>
        <authorList>
            <person name="Wong N.-K."/>
            <person name="Pan Q."/>
        </authorList>
    </citation>
    <scope>NUCLEOTIDE SEQUENCE</scope>
    <source>
        <strain evidence="1">GD03393</strain>
    </source>
</reference>
<dbReference type="AlphaFoldDB" id="A0A8I1ANE5"/>
<accession>A0A8I1ANE5</accession>
<gene>
    <name evidence="1" type="ORF">I9054_011250</name>
</gene>
<organism evidence="1 2">
    <name type="scientific">Acinetobacter bereziniae</name>
    <name type="common">Acinetobacter genomosp. 10</name>
    <dbReference type="NCBI Taxonomy" id="106648"/>
    <lineage>
        <taxon>Bacteria</taxon>
        <taxon>Pseudomonadati</taxon>
        <taxon>Pseudomonadota</taxon>
        <taxon>Gammaproteobacteria</taxon>
        <taxon>Moraxellales</taxon>
        <taxon>Moraxellaceae</taxon>
        <taxon>Acinetobacter</taxon>
    </lineage>
</organism>
<protein>
    <submittedName>
        <fullName evidence="1">Uncharacterized protein</fullName>
    </submittedName>
</protein>
<dbReference type="Proteomes" id="UP000644140">
    <property type="component" value="Chromosome"/>
</dbReference>
<dbReference type="RefSeq" id="WP_198114810.1">
    <property type="nucleotide sequence ID" value="NZ_CP066121.1"/>
</dbReference>